<gene>
    <name evidence="1" type="ORF">CJU94_18805</name>
</gene>
<evidence type="ECO:0000313" key="1">
    <source>
        <dbReference type="EMBL" id="ASW00016.1"/>
    </source>
</evidence>
<organism evidence="1 2">
    <name type="scientific">Paraburkholderia aromaticivorans</name>
    <dbReference type="NCBI Taxonomy" id="2026199"/>
    <lineage>
        <taxon>Bacteria</taxon>
        <taxon>Pseudomonadati</taxon>
        <taxon>Pseudomonadota</taxon>
        <taxon>Betaproteobacteria</taxon>
        <taxon>Burkholderiales</taxon>
        <taxon>Burkholderiaceae</taxon>
        <taxon>Paraburkholderia</taxon>
    </lineage>
</organism>
<keyword evidence="2" id="KW-1185">Reference proteome</keyword>
<dbReference type="EMBL" id="CP022989">
    <property type="protein sequence ID" value="ASW00016.1"/>
    <property type="molecule type" value="Genomic_DNA"/>
</dbReference>
<reference evidence="1 2" key="1">
    <citation type="submission" date="2017-08" db="EMBL/GenBank/DDBJ databases">
        <title>Identification and genetic characteristics of simultaneous BTEX- and naphthalene-degrading Paraburkholderia sp. BN5 isolated from petroleum-contaminated soil.</title>
        <authorList>
            <person name="Lee Y."/>
            <person name="Jeon C.O."/>
        </authorList>
    </citation>
    <scope>NUCLEOTIDE SEQUENCE [LARGE SCALE GENOMIC DNA]</scope>
    <source>
        <strain evidence="1 2">BN5</strain>
    </source>
</reference>
<dbReference type="AlphaFoldDB" id="A0A248VLX9"/>
<dbReference type="OrthoDB" id="8550212at2"/>
<accession>A0A248VLX9</accession>
<dbReference type="KEGG" id="parb:CJU94_18805"/>
<protein>
    <submittedName>
        <fullName evidence="1">Uncharacterized protein</fullName>
    </submittedName>
</protein>
<dbReference type="RefSeq" id="WP_095419977.1">
    <property type="nucleotide sequence ID" value="NZ_CP022989.1"/>
</dbReference>
<name>A0A248VLX9_9BURK</name>
<dbReference type="InterPro" id="IPR045664">
    <property type="entry name" value="DUF6387"/>
</dbReference>
<dbReference type="Pfam" id="PF19924">
    <property type="entry name" value="DUF6387"/>
    <property type="match status" value="1"/>
</dbReference>
<sequence length="292" mass="33509">MEKIEFGTSDLPDNFKLSRYDTCAGWGASEWWQALAHRRPIHDWSYLTPEEMAEDEDNPDLLDILQGNALAFLENPQPIVEGEKRPFPAYGMDCPIRDLTGADYYDGLFKMNSMWYETHAALARRACHRADVMPFEEIDDGADGHKAFWQLEKIPAWALHREASEPADRFCIQVQLGASDDDLVSEFKAWLKRIRKEAEIPQIPKAFDASHFSDWHERRLLPYLDLTLWARLHGGSFNLTALGYALFPDEALRGSKMRDVEPMVRRTIGPRARSLISIEVIATLNRQVWSSA</sequence>
<dbReference type="Proteomes" id="UP000215158">
    <property type="component" value="Chromosome 1"/>
</dbReference>
<proteinExistence type="predicted"/>
<evidence type="ECO:0000313" key="2">
    <source>
        <dbReference type="Proteomes" id="UP000215158"/>
    </source>
</evidence>